<reference evidence="2 3" key="1">
    <citation type="submission" date="2018-10" db="EMBL/GenBank/DDBJ databases">
        <title>Phylogenomics of Brevibacillus.</title>
        <authorList>
            <person name="Dunlap C."/>
        </authorList>
    </citation>
    <scope>NUCLEOTIDE SEQUENCE [LARGE SCALE GENOMIC DNA]</scope>
    <source>
        <strain evidence="2 3">JCM 12215</strain>
    </source>
</reference>
<dbReference type="AlphaFoldDB" id="A0A3M8CFK9"/>
<feature type="domain" description="WYL" evidence="1">
    <location>
        <begin position="2"/>
        <end position="63"/>
    </location>
</feature>
<dbReference type="InterPro" id="IPR026881">
    <property type="entry name" value="WYL_dom"/>
</dbReference>
<gene>
    <name evidence="2" type="ORF">EDM52_09745</name>
</gene>
<evidence type="ECO:0000259" key="1">
    <source>
        <dbReference type="Pfam" id="PF13280"/>
    </source>
</evidence>
<sequence>MVKELHRAMAQNQHIQIIYLGSQGQTTMRTLRPLEIVDGRLKAYCLTRKAPRVFVIDRILAVEPVVIRHAM</sequence>
<dbReference type="PROSITE" id="PS52050">
    <property type="entry name" value="WYL"/>
    <property type="match status" value="1"/>
</dbReference>
<proteinExistence type="predicted"/>
<evidence type="ECO:0000313" key="3">
    <source>
        <dbReference type="Proteomes" id="UP000282028"/>
    </source>
</evidence>
<organism evidence="2 3">
    <name type="scientific">Brevibacillus invocatus</name>
    <dbReference type="NCBI Taxonomy" id="173959"/>
    <lineage>
        <taxon>Bacteria</taxon>
        <taxon>Bacillati</taxon>
        <taxon>Bacillota</taxon>
        <taxon>Bacilli</taxon>
        <taxon>Bacillales</taxon>
        <taxon>Paenibacillaceae</taxon>
        <taxon>Brevibacillus</taxon>
    </lineage>
</organism>
<dbReference type="Proteomes" id="UP000282028">
    <property type="component" value="Unassembled WGS sequence"/>
</dbReference>
<dbReference type="EMBL" id="RHHR01000014">
    <property type="protein sequence ID" value="RNB74534.1"/>
    <property type="molecule type" value="Genomic_DNA"/>
</dbReference>
<keyword evidence="3" id="KW-1185">Reference proteome</keyword>
<dbReference type="OrthoDB" id="2991134at2"/>
<comment type="caution">
    <text evidence="2">The sequence shown here is derived from an EMBL/GenBank/DDBJ whole genome shotgun (WGS) entry which is preliminary data.</text>
</comment>
<dbReference type="Pfam" id="PF13280">
    <property type="entry name" value="WYL"/>
    <property type="match status" value="1"/>
</dbReference>
<protein>
    <submittedName>
        <fullName evidence="2">WYL domain-containing protein</fullName>
    </submittedName>
</protein>
<name>A0A3M8CFK9_9BACL</name>
<dbReference type="RefSeq" id="WP_122908819.1">
    <property type="nucleotide sequence ID" value="NZ_CBCSBE010000006.1"/>
</dbReference>
<evidence type="ECO:0000313" key="2">
    <source>
        <dbReference type="EMBL" id="RNB74534.1"/>
    </source>
</evidence>
<accession>A0A3M8CFK9</accession>